<evidence type="ECO:0000313" key="3">
    <source>
        <dbReference type="Proteomes" id="UP000037822"/>
    </source>
</evidence>
<keyword evidence="2" id="KW-0282">Flagellum</keyword>
<name>A0A0N1F2F9_9HYPH</name>
<feature type="domain" description="Oxidoreductase DRL-like catalytic" evidence="1">
    <location>
        <begin position="155"/>
        <end position="348"/>
    </location>
</feature>
<comment type="caution">
    <text evidence="2">The sequence shown here is derived from an EMBL/GenBank/DDBJ whole genome shotgun (WGS) entry which is preliminary data.</text>
</comment>
<keyword evidence="2" id="KW-0969">Cilium</keyword>
<accession>A0A0N1F2F9</accession>
<proteinExistence type="predicted"/>
<dbReference type="InterPro" id="IPR036291">
    <property type="entry name" value="NAD(P)-bd_dom_sf"/>
</dbReference>
<dbReference type="AlphaFoldDB" id="A0A0N1F2F9"/>
<reference evidence="2 3" key="1">
    <citation type="submission" date="2015-07" db="EMBL/GenBank/DDBJ databases">
        <title>Whole genome sequencing of Bosea vaviloviae isolated from cave pool.</title>
        <authorList>
            <person name="Tan N.E.H."/>
            <person name="Lee Y.P."/>
            <person name="Gan H.M."/>
            <person name="Barton H."/>
            <person name="Savka M.A."/>
        </authorList>
    </citation>
    <scope>NUCLEOTIDE SEQUENCE [LARGE SCALE GENOMIC DNA]</scope>
    <source>
        <strain evidence="2 3">SD260</strain>
    </source>
</reference>
<evidence type="ECO:0000259" key="1">
    <source>
        <dbReference type="Pfam" id="PF21135"/>
    </source>
</evidence>
<keyword evidence="2" id="KW-0966">Cell projection</keyword>
<dbReference type="Gene3D" id="3.40.50.720">
    <property type="entry name" value="NAD(P)-binding Rossmann-like Domain"/>
    <property type="match status" value="1"/>
</dbReference>
<gene>
    <name evidence="2" type="ORF">AE618_20870</name>
</gene>
<keyword evidence="3" id="KW-1185">Reference proteome</keyword>
<dbReference type="SUPFAM" id="SSF51735">
    <property type="entry name" value="NAD(P)-binding Rossmann-fold domains"/>
    <property type="match status" value="1"/>
</dbReference>
<dbReference type="PATRIC" id="fig|1526658.3.peg.1594"/>
<dbReference type="EMBL" id="LGSZ01000053">
    <property type="protein sequence ID" value="KPH78875.1"/>
    <property type="molecule type" value="Genomic_DNA"/>
</dbReference>
<organism evidence="2 3">
    <name type="scientific">Bosea vaviloviae</name>
    <dbReference type="NCBI Taxonomy" id="1526658"/>
    <lineage>
        <taxon>Bacteria</taxon>
        <taxon>Pseudomonadati</taxon>
        <taxon>Pseudomonadota</taxon>
        <taxon>Alphaproteobacteria</taxon>
        <taxon>Hyphomicrobiales</taxon>
        <taxon>Boseaceae</taxon>
        <taxon>Bosea</taxon>
    </lineage>
</organism>
<evidence type="ECO:0000313" key="2">
    <source>
        <dbReference type="EMBL" id="KPH78875.1"/>
    </source>
</evidence>
<protein>
    <submittedName>
        <fullName evidence="2">Flagellar basal body P-ring biosynthesis protein FlgA</fullName>
    </submittedName>
</protein>
<dbReference type="Pfam" id="PF21135">
    <property type="entry name" value="DRL_cat"/>
    <property type="match status" value="1"/>
</dbReference>
<dbReference type="RefSeq" id="WP_054210987.1">
    <property type="nucleotide sequence ID" value="NZ_LGSZ01000053.1"/>
</dbReference>
<dbReference type="Proteomes" id="UP000037822">
    <property type="component" value="Unassembled WGS sequence"/>
</dbReference>
<dbReference type="PANTHER" id="PTHR37850:SF3">
    <property type="entry name" value="BLR7815 PROTEIN"/>
    <property type="match status" value="1"/>
</dbReference>
<sequence length="464" mass="48845">MNYHRYFGSAARPVETCIVGTGDFGRSFLGQARRVPLISARIAVDITPERAGEAWRAAGADPREIALCSTAADARAAWANGKTIAAGDLACVVDLPIDVVIEATGHPEAGARHSAIAVEAGRHLALVSKEVDIVVGAGLSEMARAQGRVVTPIDGDQPSLLMGQVTWAETLGFTVVAAGKSSEYDFVFDELAGTLLSNGRVAPVTGLSECWSLDARPVDEVIAQRSRMAAMLPQRTVPDLCELLIAANALDLQPDRPDLHAPILRISEVPDAFATLADGGVLAGERRIDVFNCLRRPDEISFAGGVFVVVRCEDAASWAILREKGHVLSRSGATAMLYLPRHVLGLEAATSVLEAGILGVSSGAERPKPRFDLAAKADADLPAGTILTASGHHHSIADVSGYAVPGAALGRGVPAPYYLAANRRLVRPVAKGALIACDDVEIAEDSMLATLRRRQDQMFFGAGA</sequence>
<dbReference type="OrthoDB" id="9777844at2"/>
<dbReference type="InterPro" id="IPR048423">
    <property type="entry name" value="DRL_cat"/>
</dbReference>
<dbReference type="PANTHER" id="PTHR37850">
    <property type="entry name" value="STRU PROTEIN"/>
    <property type="match status" value="1"/>
</dbReference>